<comment type="subunit">
    <text evidence="1">Component of the pre-66S ribosomal particle.</text>
</comment>
<dbReference type="PANTHER" id="PTHR16038">
    <property type="entry name" value="NOP SEVEN ASSOCIATED PROTEIN 1"/>
    <property type="match status" value="1"/>
</dbReference>
<dbReference type="OrthoDB" id="18388at2759"/>
<dbReference type="AlphaFoldDB" id="A0A165HVF6"/>
<dbReference type="Gene3D" id="2.130.10.10">
    <property type="entry name" value="YVTN repeat-like/Quinoprotein amine dehydrogenase"/>
    <property type="match status" value="2"/>
</dbReference>
<dbReference type="SMART" id="SM00320">
    <property type="entry name" value="WD40"/>
    <property type="match status" value="3"/>
</dbReference>
<proteinExistence type="predicted"/>
<protein>
    <recommendedName>
        <fullName evidence="5">Ribosome biogenesis protein NSA1</fullName>
    </recommendedName>
</protein>
<feature type="compositionally biased region" description="Acidic residues" evidence="2">
    <location>
        <begin position="428"/>
        <end position="441"/>
    </location>
</feature>
<evidence type="ECO:0000256" key="2">
    <source>
        <dbReference type="SAM" id="MobiDB-lite"/>
    </source>
</evidence>
<feature type="compositionally biased region" description="Low complexity" evidence="2">
    <location>
        <begin position="129"/>
        <end position="148"/>
    </location>
</feature>
<name>A0A165HVF6_9BASI</name>
<feature type="region of interest" description="Disordered" evidence="2">
    <location>
        <begin position="396"/>
        <end position="450"/>
    </location>
</feature>
<dbReference type="InterPro" id="IPR011047">
    <property type="entry name" value="Quinoprotein_ADH-like_sf"/>
</dbReference>
<dbReference type="Proteomes" id="UP000076842">
    <property type="component" value="Unassembled WGS sequence"/>
</dbReference>
<dbReference type="SUPFAM" id="SSF50998">
    <property type="entry name" value="Quinoprotein alcohol dehydrogenase-like"/>
    <property type="match status" value="1"/>
</dbReference>
<dbReference type="InterPro" id="IPR015943">
    <property type="entry name" value="WD40/YVTN_repeat-like_dom_sf"/>
</dbReference>
<reference evidence="3 4" key="1">
    <citation type="journal article" date="2016" name="Mol. Biol. Evol.">
        <title>Comparative Genomics of Early-Diverging Mushroom-Forming Fungi Provides Insights into the Origins of Lignocellulose Decay Capabilities.</title>
        <authorList>
            <person name="Nagy L.G."/>
            <person name="Riley R."/>
            <person name="Tritt A."/>
            <person name="Adam C."/>
            <person name="Daum C."/>
            <person name="Floudas D."/>
            <person name="Sun H."/>
            <person name="Yadav J.S."/>
            <person name="Pangilinan J."/>
            <person name="Larsson K.H."/>
            <person name="Matsuura K."/>
            <person name="Barry K."/>
            <person name="Labutti K."/>
            <person name="Kuo R."/>
            <person name="Ohm R.A."/>
            <person name="Bhattacharya S.S."/>
            <person name="Shirouzu T."/>
            <person name="Yoshinaga Y."/>
            <person name="Martin F.M."/>
            <person name="Grigoriev I.V."/>
            <person name="Hibbett D.S."/>
        </authorList>
    </citation>
    <scope>NUCLEOTIDE SEQUENCE [LARGE SCALE GENOMIC DNA]</scope>
    <source>
        <strain evidence="3 4">HHB12733</strain>
    </source>
</reference>
<evidence type="ECO:0000313" key="3">
    <source>
        <dbReference type="EMBL" id="KZT59798.1"/>
    </source>
</evidence>
<evidence type="ECO:0000256" key="1">
    <source>
        <dbReference type="ARBA" id="ARBA00011187"/>
    </source>
</evidence>
<dbReference type="STRING" id="1353952.A0A165HVF6"/>
<dbReference type="InterPro" id="IPR037379">
    <property type="entry name" value="WDR74/Nsa1"/>
</dbReference>
<feature type="region of interest" description="Disordered" evidence="2">
    <location>
        <begin position="118"/>
        <end position="148"/>
    </location>
</feature>
<keyword evidence="4" id="KW-1185">Reference proteome</keyword>
<accession>A0A165HVF6</accession>
<gene>
    <name evidence="3" type="ORF">CALCODRAFT_481300</name>
</gene>
<evidence type="ECO:0008006" key="5">
    <source>
        <dbReference type="Google" id="ProtNLM"/>
    </source>
</evidence>
<evidence type="ECO:0000313" key="4">
    <source>
        <dbReference type="Proteomes" id="UP000076842"/>
    </source>
</evidence>
<dbReference type="InterPro" id="IPR001680">
    <property type="entry name" value="WD40_rpt"/>
</dbReference>
<dbReference type="GO" id="GO:0005730">
    <property type="term" value="C:nucleolus"/>
    <property type="evidence" value="ECO:0007669"/>
    <property type="project" value="InterPro"/>
</dbReference>
<organism evidence="3 4">
    <name type="scientific">Calocera cornea HHB12733</name>
    <dbReference type="NCBI Taxonomy" id="1353952"/>
    <lineage>
        <taxon>Eukaryota</taxon>
        <taxon>Fungi</taxon>
        <taxon>Dikarya</taxon>
        <taxon>Basidiomycota</taxon>
        <taxon>Agaricomycotina</taxon>
        <taxon>Dacrymycetes</taxon>
        <taxon>Dacrymycetales</taxon>
        <taxon>Dacrymycetaceae</taxon>
        <taxon>Calocera</taxon>
    </lineage>
</organism>
<dbReference type="EMBL" id="KV423937">
    <property type="protein sequence ID" value="KZT59798.1"/>
    <property type="molecule type" value="Genomic_DNA"/>
</dbReference>
<dbReference type="GO" id="GO:0030687">
    <property type="term" value="C:preribosome, large subunit precursor"/>
    <property type="evidence" value="ECO:0007669"/>
    <property type="project" value="TreeGrafter"/>
</dbReference>
<dbReference type="InParanoid" id="A0A165HVF6"/>
<dbReference type="PANTHER" id="PTHR16038:SF4">
    <property type="entry name" value="WD REPEAT-CONTAINING PROTEIN 74"/>
    <property type="match status" value="1"/>
</dbReference>
<sequence>MASTRTRTLRFWTGDEQGRLKSLTCAQEGGNWSVNATTVPAAGSSNAVQKLSLLRREEGDDLLAVARADGTLSLLRTSYSPAGEASAAALLDTTEPRFRPSAQFVGLSVRESGVYSCTSSGHLRRTPLPASSSSSAPESSGPEQDPEAQLAALPQRLRAMQLSPSGRTLAYGGDEVSASVWSVERAFARKSGAEAPDGAGAGAGEGKKRKKSKELFAGELWRARNEPNDALDLRVPVQITALAHLAPSDTQLVTGSEDGSLRLYDTRAGRKPQGHWRAPFKRPVRVVEPGGEHQLFAADAAGTLASVDTRTGRCMYTYRGLTSALTALAPVPTSGQPLLAAVGRDRTFRLSSAPPPPGDAKANAGQRGEELVRLWMPSVPLALVFAGFGEAGAGAVGGPGPAGRDGDGKGGGDGEGDGEVWEGMQEVGSDDDDDGGDDGEPEERKKRRRV</sequence>
<dbReference type="GO" id="GO:0042273">
    <property type="term" value="P:ribosomal large subunit biogenesis"/>
    <property type="evidence" value="ECO:0007669"/>
    <property type="project" value="InterPro"/>
</dbReference>
<dbReference type="Pfam" id="PF00400">
    <property type="entry name" value="WD40"/>
    <property type="match status" value="1"/>
</dbReference>
<feature type="region of interest" description="Disordered" evidence="2">
    <location>
        <begin position="190"/>
        <end position="211"/>
    </location>
</feature>